<dbReference type="Proteomes" id="UP000467428">
    <property type="component" value="Plasmid pJCM18538"/>
</dbReference>
<gene>
    <name evidence="1" type="ORF">MARA_00560</name>
</gene>
<evidence type="ECO:0000313" key="2">
    <source>
        <dbReference type="Proteomes" id="UP000467428"/>
    </source>
</evidence>
<name>A0A7I7RRE5_9MYCO</name>
<dbReference type="AlphaFoldDB" id="A0A7I7RRE5"/>
<accession>A0A7I7RRE5</accession>
<protein>
    <submittedName>
        <fullName evidence="1">Uncharacterized protein</fullName>
    </submittedName>
</protein>
<organism evidence="1 2">
    <name type="scientific">Mycolicibacterium arabiense</name>
    <dbReference type="NCBI Taxonomy" id="1286181"/>
    <lineage>
        <taxon>Bacteria</taxon>
        <taxon>Bacillati</taxon>
        <taxon>Actinomycetota</taxon>
        <taxon>Actinomycetes</taxon>
        <taxon>Mycobacteriales</taxon>
        <taxon>Mycobacteriaceae</taxon>
        <taxon>Mycolicibacterium</taxon>
    </lineage>
</organism>
<proteinExistence type="predicted"/>
<keyword evidence="1" id="KW-0614">Plasmid</keyword>
<sequence>MTTTDTTTPTILICDDDPRRAAGWRDKIAGIAGIRSFDYDVVDGDELVTEIEVLSRRRDAARDTADPSDAPSKFDTADIAILDYDLTPDASMKEDYQRADDQSTFADLQDRLRGNTGEMLAYLARCYSGVGYLVVVNQGVADAAFDLTLQRFASSKADLNVSATELVSAALWTGQPASERFNAWSWPSLQDAAELWERRHAAITLDGRVFETLGLDPERDRLAPRQIDVLTESLSDVTPTTPVNLNSVIFEDLVSSSLGLLPKDKQPNPELRRRIAAAAVGRWLDHWLLPGQNVFIDRPHVAATFPSALPADTADVNWKTPDAPAAAPAPLDELEVAAQTFLERPAWRLSQVRELARQHDIPDRDVEMVFCEDVSAFRPFDKAWEVDTDVPGPFSRRYVQKLDEVHYYPLTRLYQ</sequence>
<dbReference type="KEGG" id="marz:MARA_00560"/>
<geneLocation type="plasmid" evidence="1">
    <name>pJCM18538</name>
</geneLocation>
<dbReference type="EMBL" id="AP022592">
    <property type="protein sequence ID" value="BBY46626.1"/>
    <property type="molecule type" value="Genomic_DNA"/>
</dbReference>
<reference evidence="1 2" key="1">
    <citation type="journal article" date="2019" name="Emerg. Microbes Infect.">
        <title>Comprehensive subspecies identification of 175 nontuberculous mycobacteria species based on 7547 genomic profiles.</title>
        <authorList>
            <person name="Matsumoto Y."/>
            <person name="Kinjo T."/>
            <person name="Motooka D."/>
            <person name="Nabeya D."/>
            <person name="Jung N."/>
            <person name="Uechi K."/>
            <person name="Horii T."/>
            <person name="Iida T."/>
            <person name="Fujita J."/>
            <person name="Nakamura S."/>
        </authorList>
    </citation>
    <scope>NUCLEOTIDE SEQUENCE [LARGE SCALE GENOMIC DNA]</scope>
    <source>
        <strain evidence="1 2">JCM 18538</strain>
        <plasmid evidence="1">pJCM18538</plasmid>
    </source>
</reference>
<dbReference type="RefSeq" id="WP_163916112.1">
    <property type="nucleotide sequence ID" value="NZ_AP022592.1"/>
</dbReference>
<evidence type="ECO:0000313" key="1">
    <source>
        <dbReference type="EMBL" id="BBY46626.1"/>
    </source>
</evidence>
<keyword evidence="2" id="KW-1185">Reference proteome</keyword>